<comment type="caution">
    <text evidence="2">The sequence shown here is derived from an EMBL/GenBank/DDBJ whole genome shotgun (WGS) entry which is preliminary data.</text>
</comment>
<keyword evidence="3" id="KW-1185">Reference proteome</keyword>
<accession>A0A6A5BG54</accession>
<proteinExistence type="predicted"/>
<gene>
    <name evidence="2" type="ORF">FDP41_008810</name>
</gene>
<dbReference type="OrthoDB" id="10572703at2759"/>
<dbReference type="VEuPathDB" id="AmoebaDB:NfTy_010330"/>
<protein>
    <submittedName>
        <fullName evidence="2">Uncharacterized protein</fullName>
    </submittedName>
</protein>
<feature type="compositionally biased region" description="Basic and acidic residues" evidence="1">
    <location>
        <begin position="26"/>
        <end position="39"/>
    </location>
</feature>
<name>A0A6A5BG54_NAEFO</name>
<feature type="region of interest" description="Disordered" evidence="1">
    <location>
        <begin position="1"/>
        <end position="39"/>
    </location>
</feature>
<dbReference type="Proteomes" id="UP000444721">
    <property type="component" value="Unassembled WGS sequence"/>
</dbReference>
<reference evidence="2 3" key="1">
    <citation type="journal article" date="2019" name="Sci. Rep.">
        <title>Nanopore sequencing improves the draft genome of the human pathogenic amoeba Naegleria fowleri.</title>
        <authorList>
            <person name="Liechti N."/>
            <person name="Schurch N."/>
            <person name="Bruggmann R."/>
            <person name="Wittwer M."/>
        </authorList>
    </citation>
    <scope>NUCLEOTIDE SEQUENCE [LARGE SCALE GENOMIC DNA]</scope>
    <source>
        <strain evidence="2 3">ATCC 30894</strain>
    </source>
</reference>
<dbReference type="RefSeq" id="XP_044557671.1">
    <property type="nucleotide sequence ID" value="XM_044712703.1"/>
</dbReference>
<feature type="compositionally biased region" description="Polar residues" evidence="1">
    <location>
        <begin position="1"/>
        <end position="11"/>
    </location>
</feature>
<dbReference type="VEuPathDB" id="AmoebaDB:NF0131500"/>
<dbReference type="EMBL" id="VFQX01000064">
    <property type="protein sequence ID" value="KAF0972958.1"/>
    <property type="molecule type" value="Genomic_DNA"/>
</dbReference>
<sequence length="177" mass="21589">MSSTPSFTHASQIKALADWPNRRKKQQEERIRKDYENAEKHRRHWMMMVGPSSSQPKSSFSNIGTFNRVGWPNRRKEEQEERILKDSEKRKHHWLMLKRLLSNLDKSSRTTLNGFVRWPNRRKQQQERIRKDYENAEKHQRHWMVNKEDEDTKLEEMVRSVFDEVLLLGRDNHEEEH</sequence>
<evidence type="ECO:0000313" key="3">
    <source>
        <dbReference type="Proteomes" id="UP000444721"/>
    </source>
</evidence>
<dbReference type="AlphaFoldDB" id="A0A6A5BG54"/>
<evidence type="ECO:0000256" key="1">
    <source>
        <dbReference type="SAM" id="MobiDB-lite"/>
    </source>
</evidence>
<evidence type="ECO:0000313" key="2">
    <source>
        <dbReference type="EMBL" id="KAF0972958.1"/>
    </source>
</evidence>
<organism evidence="2 3">
    <name type="scientific">Naegleria fowleri</name>
    <name type="common">Brain eating amoeba</name>
    <dbReference type="NCBI Taxonomy" id="5763"/>
    <lineage>
        <taxon>Eukaryota</taxon>
        <taxon>Discoba</taxon>
        <taxon>Heterolobosea</taxon>
        <taxon>Tetramitia</taxon>
        <taxon>Eutetramitia</taxon>
        <taxon>Vahlkampfiidae</taxon>
        <taxon>Naegleria</taxon>
    </lineage>
</organism>
<dbReference type="VEuPathDB" id="AmoebaDB:FDP41_008810"/>
<dbReference type="GeneID" id="68116027"/>